<evidence type="ECO:0008006" key="4">
    <source>
        <dbReference type="Google" id="ProtNLM"/>
    </source>
</evidence>
<keyword evidence="1" id="KW-1133">Transmembrane helix</keyword>
<evidence type="ECO:0000313" key="2">
    <source>
        <dbReference type="EMBL" id="CAG9314861.1"/>
    </source>
</evidence>
<feature type="transmembrane region" description="Helical" evidence="1">
    <location>
        <begin position="48"/>
        <end position="67"/>
    </location>
</feature>
<evidence type="ECO:0000313" key="3">
    <source>
        <dbReference type="Proteomes" id="UP001162131"/>
    </source>
</evidence>
<keyword evidence="1" id="KW-0812">Transmembrane</keyword>
<reference evidence="2" key="1">
    <citation type="submission" date="2021-09" db="EMBL/GenBank/DDBJ databases">
        <authorList>
            <consortium name="AG Swart"/>
            <person name="Singh M."/>
            <person name="Singh A."/>
            <person name="Seah K."/>
            <person name="Emmerich C."/>
        </authorList>
    </citation>
    <scope>NUCLEOTIDE SEQUENCE</scope>
    <source>
        <strain evidence="2">ATCC30299</strain>
    </source>
</reference>
<dbReference type="Proteomes" id="UP001162131">
    <property type="component" value="Unassembled WGS sequence"/>
</dbReference>
<dbReference type="AlphaFoldDB" id="A0AAU9IZB0"/>
<comment type="caution">
    <text evidence="2">The sequence shown here is derived from an EMBL/GenBank/DDBJ whole genome shotgun (WGS) entry which is preliminary data.</text>
</comment>
<accession>A0AAU9IZB0</accession>
<gene>
    <name evidence="2" type="ORF">BSTOLATCC_MIC12647</name>
</gene>
<evidence type="ECO:0000256" key="1">
    <source>
        <dbReference type="SAM" id="Phobius"/>
    </source>
</evidence>
<organism evidence="2 3">
    <name type="scientific">Blepharisma stoltei</name>
    <dbReference type="NCBI Taxonomy" id="1481888"/>
    <lineage>
        <taxon>Eukaryota</taxon>
        <taxon>Sar</taxon>
        <taxon>Alveolata</taxon>
        <taxon>Ciliophora</taxon>
        <taxon>Postciliodesmatophora</taxon>
        <taxon>Heterotrichea</taxon>
        <taxon>Heterotrichida</taxon>
        <taxon>Blepharismidae</taxon>
        <taxon>Blepharisma</taxon>
    </lineage>
</organism>
<sequence length="128" mass="14332">MAASMLSSERLWKMKWCPKAALISFLSCMVLGTSLIIAVEASVGTIVLPRFKVIALFFSFLLAGWLGRFSSGNSPPIDIARLCRNLAVALLFRGIIAETVSEEFFLIVQFPIYYAKIFKLKISFFIKN</sequence>
<proteinExistence type="predicted"/>
<keyword evidence="3" id="KW-1185">Reference proteome</keyword>
<name>A0AAU9IZB0_9CILI</name>
<protein>
    <recommendedName>
        <fullName evidence="4">GDT1 family protein</fullName>
    </recommendedName>
</protein>
<dbReference type="EMBL" id="CAJZBQ010000013">
    <property type="protein sequence ID" value="CAG9314861.1"/>
    <property type="molecule type" value="Genomic_DNA"/>
</dbReference>
<keyword evidence="1" id="KW-0472">Membrane</keyword>